<sequence>MNVLKQVRRAGAAVGRRTYATMFVPPASLQHVIRRQDNGKPLPESPNIYTGRPSYYDQLNALETALQQTQRVLRNLQLLPLPQFARDAVPPPSPVWKNKRMLSEEITESLTVTRYRRIINLLNQLDECRRIADVSGHGALAESLANVLTDFEPSNKEAVLARGKRKAVKFDEYGRSYTIGRRKESSARVWMIAVQDKAGETSAASVPAAEIPLEDELTTAEVEEEVSEAQALPQSPLEPIPDAPPAPIEVPTSNILINNTPLAQYFAHQADRETVVRPFKVAGLLGAFNVFAIVRGGGTTGQSGAISLGIARAIVAHVPEVEQVLRKAKLLRRDPRMVERKKTGMAKAREAYTWVKR</sequence>
<organism evidence="5 6">
    <name type="scientific">Ceriporiopsis subvermispora (strain B)</name>
    <name type="common">White-rot fungus</name>
    <name type="synonym">Gelatoporia subvermispora</name>
    <dbReference type="NCBI Taxonomy" id="914234"/>
    <lineage>
        <taxon>Eukaryota</taxon>
        <taxon>Fungi</taxon>
        <taxon>Dikarya</taxon>
        <taxon>Basidiomycota</taxon>
        <taxon>Agaricomycotina</taxon>
        <taxon>Agaricomycetes</taxon>
        <taxon>Polyporales</taxon>
        <taxon>Gelatoporiaceae</taxon>
        <taxon>Gelatoporia</taxon>
    </lineage>
</organism>
<reference evidence="5 6" key="1">
    <citation type="journal article" date="2012" name="Proc. Natl. Acad. Sci. U.S.A.">
        <title>Comparative genomics of Ceriporiopsis subvermispora and Phanerochaete chrysosporium provide insight into selective ligninolysis.</title>
        <authorList>
            <person name="Fernandez-Fueyo E."/>
            <person name="Ruiz-Duenas F.J."/>
            <person name="Ferreira P."/>
            <person name="Floudas D."/>
            <person name="Hibbett D.S."/>
            <person name="Canessa P."/>
            <person name="Larrondo L.F."/>
            <person name="James T.Y."/>
            <person name="Seelenfreund D."/>
            <person name="Lobos S."/>
            <person name="Polanco R."/>
            <person name="Tello M."/>
            <person name="Honda Y."/>
            <person name="Watanabe T."/>
            <person name="Watanabe T."/>
            <person name="Ryu J.S."/>
            <person name="Kubicek C.P."/>
            <person name="Schmoll M."/>
            <person name="Gaskell J."/>
            <person name="Hammel K.E."/>
            <person name="St John F.J."/>
            <person name="Vanden Wymelenberg A."/>
            <person name="Sabat G."/>
            <person name="Splinter BonDurant S."/>
            <person name="Syed K."/>
            <person name="Yadav J.S."/>
            <person name="Doddapaneni H."/>
            <person name="Subramanian V."/>
            <person name="Lavin J.L."/>
            <person name="Oguiza J.A."/>
            <person name="Perez G."/>
            <person name="Pisabarro A.G."/>
            <person name="Ramirez L."/>
            <person name="Santoyo F."/>
            <person name="Master E."/>
            <person name="Coutinho P.M."/>
            <person name="Henrissat B."/>
            <person name="Lombard V."/>
            <person name="Magnuson J.K."/>
            <person name="Kuees U."/>
            <person name="Hori C."/>
            <person name="Igarashi K."/>
            <person name="Samejima M."/>
            <person name="Held B.W."/>
            <person name="Barry K.W."/>
            <person name="LaButti K.M."/>
            <person name="Lapidus A."/>
            <person name="Lindquist E.A."/>
            <person name="Lucas S.M."/>
            <person name="Riley R."/>
            <person name="Salamov A.A."/>
            <person name="Hoffmeister D."/>
            <person name="Schwenk D."/>
            <person name="Hadar Y."/>
            <person name="Yarden O."/>
            <person name="de Vries R.P."/>
            <person name="Wiebenga A."/>
            <person name="Stenlid J."/>
            <person name="Eastwood D."/>
            <person name="Grigoriev I.V."/>
            <person name="Berka R.M."/>
            <person name="Blanchette R.A."/>
            <person name="Kersten P."/>
            <person name="Martinez A.T."/>
            <person name="Vicuna R."/>
            <person name="Cullen D."/>
        </authorList>
    </citation>
    <scope>NUCLEOTIDE SEQUENCE [LARGE SCALE GENOMIC DNA]</scope>
    <source>
        <strain evidence="5 6">B</strain>
    </source>
</reference>
<proteinExistence type="inferred from homology"/>
<dbReference type="OrthoDB" id="10254627at2759"/>
<dbReference type="Gene3D" id="3.30.230.10">
    <property type="match status" value="1"/>
</dbReference>
<evidence type="ECO:0000256" key="3">
    <source>
        <dbReference type="ARBA" id="ARBA00023274"/>
    </source>
</evidence>
<dbReference type="Proteomes" id="UP000016930">
    <property type="component" value="Unassembled WGS sequence"/>
</dbReference>
<keyword evidence="2 4" id="KW-0689">Ribosomal protein</keyword>
<gene>
    <name evidence="5" type="ORF">CERSUDRAFT_94357</name>
</gene>
<dbReference type="PANTHER" id="PTHR21569">
    <property type="entry name" value="RIBOSOMAL PROTEIN S9"/>
    <property type="match status" value="1"/>
</dbReference>
<accession>M2PLT3</accession>
<dbReference type="HOGENOM" id="CLU_036531_1_0_1"/>
<dbReference type="InterPro" id="IPR014721">
    <property type="entry name" value="Ribsml_uS5_D2-typ_fold_subgr"/>
</dbReference>
<evidence type="ECO:0008006" key="7">
    <source>
        <dbReference type="Google" id="ProtNLM"/>
    </source>
</evidence>
<dbReference type="InterPro" id="IPR020574">
    <property type="entry name" value="Ribosomal_uS9_CS"/>
</dbReference>
<dbReference type="SUPFAM" id="SSF54211">
    <property type="entry name" value="Ribosomal protein S5 domain 2-like"/>
    <property type="match status" value="1"/>
</dbReference>
<evidence type="ECO:0000256" key="1">
    <source>
        <dbReference type="ARBA" id="ARBA00005251"/>
    </source>
</evidence>
<name>M2PLT3_CERS8</name>
<dbReference type="InterPro" id="IPR000754">
    <property type="entry name" value="Ribosomal_uS9"/>
</dbReference>
<dbReference type="STRING" id="914234.M2PLT3"/>
<dbReference type="EMBL" id="KB445796">
    <property type="protein sequence ID" value="EMD37344.1"/>
    <property type="molecule type" value="Genomic_DNA"/>
</dbReference>
<evidence type="ECO:0000313" key="6">
    <source>
        <dbReference type="Proteomes" id="UP000016930"/>
    </source>
</evidence>
<dbReference type="InterPro" id="IPR020568">
    <property type="entry name" value="Ribosomal_Su5_D2-typ_SF"/>
</dbReference>
<dbReference type="PROSITE" id="PS00360">
    <property type="entry name" value="RIBOSOMAL_S9"/>
    <property type="match status" value="1"/>
</dbReference>
<dbReference type="GO" id="GO:0006412">
    <property type="term" value="P:translation"/>
    <property type="evidence" value="ECO:0007669"/>
    <property type="project" value="InterPro"/>
</dbReference>
<evidence type="ECO:0000313" key="5">
    <source>
        <dbReference type="EMBL" id="EMD37344.1"/>
    </source>
</evidence>
<keyword evidence="6" id="KW-1185">Reference proteome</keyword>
<evidence type="ECO:0000256" key="4">
    <source>
        <dbReference type="RuleBase" id="RU003815"/>
    </source>
</evidence>
<dbReference type="GO" id="GO:0005763">
    <property type="term" value="C:mitochondrial small ribosomal subunit"/>
    <property type="evidence" value="ECO:0007669"/>
    <property type="project" value="TreeGrafter"/>
</dbReference>
<comment type="similarity">
    <text evidence="1 4">Belongs to the universal ribosomal protein uS9 family.</text>
</comment>
<evidence type="ECO:0000256" key="2">
    <source>
        <dbReference type="ARBA" id="ARBA00022980"/>
    </source>
</evidence>
<dbReference type="AlphaFoldDB" id="M2PLT3"/>
<dbReference type="GO" id="GO:0003723">
    <property type="term" value="F:RNA binding"/>
    <property type="evidence" value="ECO:0007669"/>
    <property type="project" value="TreeGrafter"/>
</dbReference>
<protein>
    <recommendedName>
        <fullName evidence="7">Ribosomal protein S5 domain 2-like protein</fullName>
    </recommendedName>
</protein>
<dbReference type="Pfam" id="PF00380">
    <property type="entry name" value="Ribosomal_S9"/>
    <property type="match status" value="1"/>
</dbReference>
<dbReference type="PANTHER" id="PTHR21569:SF1">
    <property type="entry name" value="SMALL RIBOSOMAL SUBUNIT PROTEIN US9M"/>
    <property type="match status" value="1"/>
</dbReference>
<keyword evidence="3 4" id="KW-0687">Ribonucleoprotein</keyword>
<dbReference type="GO" id="GO:0003735">
    <property type="term" value="F:structural constituent of ribosome"/>
    <property type="evidence" value="ECO:0007669"/>
    <property type="project" value="InterPro"/>
</dbReference>